<reference evidence="2" key="1">
    <citation type="submission" date="2025-08" db="UniProtKB">
        <authorList>
            <consortium name="Ensembl"/>
        </authorList>
    </citation>
    <scope>IDENTIFICATION</scope>
</reference>
<name>A0A8C6XN33_NAJNA</name>
<dbReference type="PANTHER" id="PTHR13800">
    <property type="entry name" value="TRANSIENT RECEPTOR POTENTIAL CATION CHANNEL, SUBFAMILY M, MEMBER 6"/>
    <property type="match status" value="1"/>
</dbReference>
<sequence length="171" mass="18494">EDAFGAAIVSKWDSAQHTTERPTDAYGEFIRLSDSSDPANAYALVTNHWKIPHPNLVVSVVGGEGEGPVKAWLKDVLRKGLVKAAQSTGAWIMTSGLQVGVGRYVGEAVRDHTMASTSRSTHVVAMGIAPWGIVEQHHCLVNPKVGELEKENANRDDELRLGSLTELQVEV</sequence>
<keyword evidence="3" id="KW-1185">Reference proteome</keyword>
<dbReference type="Pfam" id="PF18139">
    <property type="entry name" value="LSDAT_euk"/>
    <property type="match status" value="1"/>
</dbReference>
<dbReference type="Ensembl" id="ENSNNAT00000017720.1">
    <property type="protein sequence ID" value="ENSNNAP00000016884.1"/>
    <property type="gene ID" value="ENSNNAG00000011341.1"/>
</dbReference>
<feature type="domain" description="TRPM SLOG" evidence="1">
    <location>
        <begin position="28"/>
        <end position="154"/>
    </location>
</feature>
<dbReference type="GO" id="GO:0005886">
    <property type="term" value="C:plasma membrane"/>
    <property type="evidence" value="ECO:0007669"/>
    <property type="project" value="TreeGrafter"/>
</dbReference>
<dbReference type="GeneTree" id="ENSGT00940000158693"/>
<dbReference type="OrthoDB" id="301415at2759"/>
<dbReference type="GO" id="GO:0005227">
    <property type="term" value="F:calcium-activated cation channel activity"/>
    <property type="evidence" value="ECO:0007669"/>
    <property type="project" value="TreeGrafter"/>
</dbReference>
<proteinExistence type="predicted"/>
<organism evidence="2 3">
    <name type="scientific">Naja naja</name>
    <name type="common">Indian cobra</name>
    <dbReference type="NCBI Taxonomy" id="35670"/>
    <lineage>
        <taxon>Eukaryota</taxon>
        <taxon>Metazoa</taxon>
        <taxon>Chordata</taxon>
        <taxon>Craniata</taxon>
        <taxon>Vertebrata</taxon>
        <taxon>Euteleostomi</taxon>
        <taxon>Lepidosauria</taxon>
        <taxon>Squamata</taxon>
        <taxon>Bifurcata</taxon>
        <taxon>Unidentata</taxon>
        <taxon>Episquamata</taxon>
        <taxon>Toxicofera</taxon>
        <taxon>Serpentes</taxon>
        <taxon>Colubroidea</taxon>
        <taxon>Elapidae</taxon>
        <taxon>Elapinae</taxon>
        <taxon>Naja</taxon>
    </lineage>
</organism>
<dbReference type="AlphaFoldDB" id="A0A8C6XN33"/>
<dbReference type="GO" id="GO:0099604">
    <property type="term" value="F:ligand-gated calcium channel activity"/>
    <property type="evidence" value="ECO:0007669"/>
    <property type="project" value="TreeGrafter"/>
</dbReference>
<dbReference type="InterPro" id="IPR050927">
    <property type="entry name" value="TRPM"/>
</dbReference>
<dbReference type="OMA" id="EHWKISP"/>
<evidence type="ECO:0000313" key="3">
    <source>
        <dbReference type="Proteomes" id="UP000694559"/>
    </source>
</evidence>
<protein>
    <recommendedName>
        <fullName evidence="1">TRPM SLOG domain-containing protein</fullName>
    </recommendedName>
</protein>
<evidence type="ECO:0000313" key="2">
    <source>
        <dbReference type="Ensembl" id="ENSNNAP00000016884.1"/>
    </source>
</evidence>
<evidence type="ECO:0000259" key="1">
    <source>
        <dbReference type="Pfam" id="PF18139"/>
    </source>
</evidence>
<dbReference type="Proteomes" id="UP000694559">
    <property type="component" value="Unplaced"/>
</dbReference>
<dbReference type="InterPro" id="IPR041491">
    <property type="entry name" value="TRPM_SLOG"/>
</dbReference>
<dbReference type="PANTHER" id="PTHR13800:SF6">
    <property type="entry name" value="TRANSIENT RECEPTOR POTENTIAL CATION CHANNEL SUBFAMILY M MEMBER 4"/>
    <property type="match status" value="1"/>
</dbReference>
<accession>A0A8C6XN33</accession>
<reference evidence="2" key="2">
    <citation type="submission" date="2025-09" db="UniProtKB">
        <authorList>
            <consortium name="Ensembl"/>
        </authorList>
    </citation>
    <scope>IDENTIFICATION</scope>
</reference>